<feature type="compositionally biased region" description="Basic and acidic residues" evidence="1">
    <location>
        <begin position="1"/>
        <end position="16"/>
    </location>
</feature>
<evidence type="ECO:0000313" key="3">
    <source>
        <dbReference type="Proteomes" id="UP000789342"/>
    </source>
</evidence>
<feature type="non-terminal residue" evidence="2">
    <location>
        <position position="131"/>
    </location>
</feature>
<name>A0A9N9IJ90_9GLOM</name>
<dbReference type="Proteomes" id="UP000789342">
    <property type="component" value="Unassembled WGS sequence"/>
</dbReference>
<protein>
    <submittedName>
        <fullName evidence="2">6587_t:CDS:1</fullName>
    </submittedName>
</protein>
<reference evidence="2" key="1">
    <citation type="submission" date="2021-06" db="EMBL/GenBank/DDBJ databases">
        <authorList>
            <person name="Kallberg Y."/>
            <person name="Tangrot J."/>
            <person name="Rosling A."/>
        </authorList>
    </citation>
    <scope>NUCLEOTIDE SEQUENCE</scope>
    <source>
        <strain evidence="2">CL551</strain>
    </source>
</reference>
<feature type="region of interest" description="Disordered" evidence="1">
    <location>
        <begin position="1"/>
        <end position="22"/>
    </location>
</feature>
<evidence type="ECO:0000256" key="1">
    <source>
        <dbReference type="SAM" id="MobiDB-lite"/>
    </source>
</evidence>
<accession>A0A9N9IJ90</accession>
<dbReference type="AlphaFoldDB" id="A0A9N9IJ90"/>
<evidence type="ECO:0000313" key="2">
    <source>
        <dbReference type="EMBL" id="CAG8735729.1"/>
    </source>
</evidence>
<keyword evidence="3" id="KW-1185">Reference proteome</keyword>
<dbReference type="EMBL" id="CAJVPV010028130">
    <property type="protein sequence ID" value="CAG8735729.1"/>
    <property type="molecule type" value="Genomic_DNA"/>
</dbReference>
<organism evidence="2 3">
    <name type="scientific">Acaulospora morrowiae</name>
    <dbReference type="NCBI Taxonomy" id="94023"/>
    <lineage>
        <taxon>Eukaryota</taxon>
        <taxon>Fungi</taxon>
        <taxon>Fungi incertae sedis</taxon>
        <taxon>Mucoromycota</taxon>
        <taxon>Glomeromycotina</taxon>
        <taxon>Glomeromycetes</taxon>
        <taxon>Diversisporales</taxon>
        <taxon>Acaulosporaceae</taxon>
        <taxon>Acaulospora</taxon>
    </lineage>
</organism>
<comment type="caution">
    <text evidence="2">The sequence shown here is derived from an EMBL/GenBank/DDBJ whole genome shotgun (WGS) entry which is preliminary data.</text>
</comment>
<gene>
    <name evidence="2" type="ORF">AMORRO_LOCUS14355</name>
</gene>
<proteinExistence type="predicted"/>
<sequence>LYAANDEAHRDQGSDGKKKKKTRIMITPKIKHQDAAIIVITIARSPQRSSITIDSKRTSGQKVYPLLVFLDGHQGSGTPSIIEEEDGGFPNSVTPKASDLTLENLRLYKSEDEFDSIDLGESTCNDMTAPM</sequence>